<feature type="domain" description="Luciferase-like" evidence="1">
    <location>
        <begin position="6"/>
        <end position="280"/>
    </location>
</feature>
<evidence type="ECO:0000313" key="2">
    <source>
        <dbReference type="EMBL" id="MTE16735.1"/>
    </source>
</evidence>
<dbReference type="InterPro" id="IPR050766">
    <property type="entry name" value="Bact_Lucif_Oxidored"/>
</dbReference>
<dbReference type="AlphaFoldDB" id="A0A6I3L8H4"/>
<dbReference type="InterPro" id="IPR011251">
    <property type="entry name" value="Luciferase-like_dom"/>
</dbReference>
<comment type="caution">
    <text evidence="2">The sequence shown here is derived from an EMBL/GenBank/DDBJ whole genome shotgun (WGS) entry which is preliminary data.</text>
</comment>
<organism evidence="2 3">
    <name type="scientific">Nocardia aurantiaca</name>
    <dbReference type="NCBI Taxonomy" id="2675850"/>
    <lineage>
        <taxon>Bacteria</taxon>
        <taxon>Bacillati</taxon>
        <taxon>Actinomycetota</taxon>
        <taxon>Actinomycetes</taxon>
        <taxon>Mycobacteriales</taxon>
        <taxon>Nocardiaceae</taxon>
        <taxon>Nocardia</taxon>
    </lineage>
</organism>
<keyword evidence="3" id="KW-1185">Reference proteome</keyword>
<dbReference type="Pfam" id="PF00296">
    <property type="entry name" value="Bac_luciferase"/>
    <property type="match status" value="1"/>
</dbReference>
<dbReference type="GO" id="GO:0005829">
    <property type="term" value="C:cytosol"/>
    <property type="evidence" value="ECO:0007669"/>
    <property type="project" value="TreeGrafter"/>
</dbReference>
<dbReference type="InterPro" id="IPR036661">
    <property type="entry name" value="Luciferase-like_sf"/>
</dbReference>
<protein>
    <submittedName>
        <fullName evidence="2">LLM class flavin-dependent oxidoreductase</fullName>
    </submittedName>
</protein>
<dbReference type="SUPFAM" id="SSF51679">
    <property type="entry name" value="Bacterial luciferase-like"/>
    <property type="match status" value="1"/>
</dbReference>
<dbReference type="EMBL" id="WMBB01000016">
    <property type="protein sequence ID" value="MTE16735.1"/>
    <property type="molecule type" value="Genomic_DNA"/>
</dbReference>
<gene>
    <name evidence="2" type="ORF">GLP40_28765</name>
</gene>
<proteinExistence type="predicted"/>
<dbReference type="PANTHER" id="PTHR30137:SF6">
    <property type="entry name" value="LUCIFERASE-LIKE MONOOXYGENASE"/>
    <property type="match status" value="1"/>
</dbReference>
<evidence type="ECO:0000259" key="1">
    <source>
        <dbReference type="Pfam" id="PF00296"/>
    </source>
</evidence>
<reference evidence="2 3" key="1">
    <citation type="submission" date="2019-11" db="EMBL/GenBank/DDBJ databases">
        <title>Nocardia sp. nov. CT2-14 isolated from soil.</title>
        <authorList>
            <person name="Kanchanasin P."/>
            <person name="Tanasupawat S."/>
            <person name="Yuki M."/>
            <person name="Kudo T."/>
        </authorList>
    </citation>
    <scope>NUCLEOTIDE SEQUENCE [LARGE SCALE GENOMIC DNA]</scope>
    <source>
        <strain evidence="2 3">CT2-14</strain>
    </source>
</reference>
<accession>A0A6I3L8H4</accession>
<evidence type="ECO:0000313" key="3">
    <source>
        <dbReference type="Proteomes" id="UP000432464"/>
    </source>
</evidence>
<dbReference type="PANTHER" id="PTHR30137">
    <property type="entry name" value="LUCIFERASE-LIKE MONOOXYGENASE"/>
    <property type="match status" value="1"/>
</dbReference>
<name>A0A6I3L8H4_9NOCA</name>
<dbReference type="Gene3D" id="3.20.20.30">
    <property type="entry name" value="Luciferase-like domain"/>
    <property type="match status" value="1"/>
</dbReference>
<dbReference type="GO" id="GO:0016705">
    <property type="term" value="F:oxidoreductase activity, acting on paired donors, with incorporation or reduction of molecular oxygen"/>
    <property type="evidence" value="ECO:0007669"/>
    <property type="project" value="InterPro"/>
</dbReference>
<dbReference type="RefSeq" id="WP_154791157.1">
    <property type="nucleotide sequence ID" value="NZ_WMBB01000016.1"/>
</dbReference>
<sequence>MTNTPGADDMSRYRAALDMAEYADEHGFTAVACEEHHLARNGWLPSPLILAAAVAGRTHRVRITVSALLVPLYDPVRLAEDIAVLDNLSGGRFSFVAGLGYREAEYRALDRQWSQRGKSMDDCLGILMKAWSGDPFERNGQTVRITPLPYTKPHPMMFIGGMSAAAARRAARYGLPFYPPMAMPEIEQLYHDELARHGTSGFVYRPSRGNTSTLVHPDPETAWHELGPYLLTETAEYASWKTDGVPRPNEDALTLDELRRGSAIEIVTPDQCLAAITAGVDQIVINPLAGGIPLDEGWKMLRLFTEHVLPAAGSVVATTRDS</sequence>
<dbReference type="Proteomes" id="UP000432464">
    <property type="component" value="Unassembled WGS sequence"/>
</dbReference>